<sequence>MTNSVTRLAIDIETVSPNHEYWEKPDFRDSHDFELLAVALAIQQSPGSEIQSEVLLRNGWGPESELALLSETVTRLEDAEAETYLTYNGEAFDFPHLRGRAHIAAEDAGTDGTLAERIDRVLSAGTSDDLKHDAWKAFGRYTTLEDTCAHMRVSQETPEWQEYAHGLNADDFRVDRDKGDPLLTGADVAQFGEHYLDWCDGDSADEKRCSELEELLRVYAVSDVVPLFELADSRPFM</sequence>
<dbReference type="InterPro" id="IPR006133">
    <property type="entry name" value="DNA-dir_DNA_pol_B_exonuc"/>
</dbReference>
<evidence type="ECO:0000313" key="3">
    <source>
        <dbReference type="Proteomes" id="UP000011650"/>
    </source>
</evidence>
<dbReference type="AlphaFoldDB" id="M0NZE2"/>
<gene>
    <name evidence="2" type="ORF">C469_02925</name>
</gene>
<evidence type="ECO:0000259" key="1">
    <source>
        <dbReference type="Pfam" id="PF03104"/>
    </source>
</evidence>
<dbReference type="Gene3D" id="3.30.420.10">
    <property type="entry name" value="Ribonuclease H-like superfamily/Ribonuclease H"/>
    <property type="match status" value="1"/>
</dbReference>
<dbReference type="Pfam" id="PF03104">
    <property type="entry name" value="DNA_pol_B_exo1"/>
    <property type="match status" value="1"/>
</dbReference>
<comment type="caution">
    <text evidence="2">The sequence shown here is derived from an EMBL/GenBank/DDBJ whole genome shotgun (WGS) entry which is preliminary data.</text>
</comment>
<name>M0NZE2_9EURY</name>
<protein>
    <recommendedName>
        <fullName evidence="1">DNA-directed DNA polymerase family B exonuclease domain-containing protein</fullName>
    </recommendedName>
</protein>
<dbReference type="EMBL" id="AOJG01000008">
    <property type="protein sequence ID" value="EMA63302.1"/>
    <property type="molecule type" value="Genomic_DNA"/>
</dbReference>
<feature type="domain" description="DNA-directed DNA polymerase family B exonuclease" evidence="1">
    <location>
        <begin position="63"/>
        <end position="115"/>
    </location>
</feature>
<dbReference type="OrthoDB" id="323192at2157"/>
<keyword evidence="3" id="KW-1185">Reference proteome</keyword>
<proteinExistence type="predicted"/>
<dbReference type="GO" id="GO:0003676">
    <property type="term" value="F:nucleic acid binding"/>
    <property type="evidence" value="ECO:0007669"/>
    <property type="project" value="InterPro"/>
</dbReference>
<dbReference type="InterPro" id="IPR036397">
    <property type="entry name" value="RNaseH_sf"/>
</dbReference>
<accession>M0NZE2</accession>
<dbReference type="InterPro" id="IPR012337">
    <property type="entry name" value="RNaseH-like_sf"/>
</dbReference>
<dbReference type="RefSeq" id="WP_008003723.1">
    <property type="nucleotide sequence ID" value="NZ_AOJG01000008.1"/>
</dbReference>
<reference evidence="2 3" key="1">
    <citation type="journal article" date="2014" name="PLoS Genet.">
        <title>Phylogenetically driven sequencing of extremely halophilic archaea reveals strategies for static and dynamic osmo-response.</title>
        <authorList>
            <person name="Becker E.A."/>
            <person name="Seitzer P.M."/>
            <person name="Tritt A."/>
            <person name="Larsen D."/>
            <person name="Krusor M."/>
            <person name="Yao A.I."/>
            <person name="Wu D."/>
            <person name="Madern D."/>
            <person name="Eisen J.A."/>
            <person name="Darling A.E."/>
            <person name="Facciotti M.T."/>
        </authorList>
    </citation>
    <scope>NUCLEOTIDE SEQUENCE [LARGE SCALE GENOMIC DNA]</scope>
    <source>
        <strain evidence="2 3">DSM 21995</strain>
    </source>
</reference>
<dbReference type="SUPFAM" id="SSF53098">
    <property type="entry name" value="Ribonuclease H-like"/>
    <property type="match status" value="1"/>
</dbReference>
<evidence type="ECO:0000313" key="2">
    <source>
        <dbReference type="EMBL" id="EMA63302.1"/>
    </source>
</evidence>
<dbReference type="Proteomes" id="UP000011650">
    <property type="component" value="Unassembled WGS sequence"/>
</dbReference>
<organism evidence="2 3">
    <name type="scientific">Halorubrum lipolyticum DSM 21995</name>
    <dbReference type="NCBI Taxonomy" id="1227482"/>
    <lineage>
        <taxon>Archaea</taxon>
        <taxon>Methanobacteriati</taxon>
        <taxon>Methanobacteriota</taxon>
        <taxon>Stenosarchaea group</taxon>
        <taxon>Halobacteria</taxon>
        <taxon>Halobacteriales</taxon>
        <taxon>Haloferacaceae</taxon>
        <taxon>Halorubrum</taxon>
    </lineage>
</organism>